<protein>
    <submittedName>
        <fullName evidence="8">Chromate transporter</fullName>
    </submittedName>
</protein>
<evidence type="ECO:0000256" key="3">
    <source>
        <dbReference type="ARBA" id="ARBA00022475"/>
    </source>
</evidence>
<dbReference type="InterPro" id="IPR003370">
    <property type="entry name" value="Chromate_transpt"/>
</dbReference>
<dbReference type="Pfam" id="PF02417">
    <property type="entry name" value="Chromate_transp"/>
    <property type="match status" value="1"/>
</dbReference>
<keyword evidence="6 7" id="KW-0472">Membrane</keyword>
<feature type="transmembrane region" description="Helical" evidence="7">
    <location>
        <begin position="175"/>
        <end position="193"/>
    </location>
</feature>
<evidence type="ECO:0000256" key="4">
    <source>
        <dbReference type="ARBA" id="ARBA00022692"/>
    </source>
</evidence>
<comment type="caution">
    <text evidence="8">The sequence shown here is derived from an EMBL/GenBank/DDBJ whole genome shotgun (WGS) entry which is preliminary data.</text>
</comment>
<dbReference type="PANTHER" id="PTHR43663">
    <property type="entry name" value="CHROMATE TRANSPORT PROTEIN-RELATED"/>
    <property type="match status" value="1"/>
</dbReference>
<dbReference type="Proteomes" id="UP000749471">
    <property type="component" value="Unassembled WGS sequence"/>
</dbReference>
<evidence type="ECO:0000256" key="5">
    <source>
        <dbReference type="ARBA" id="ARBA00022989"/>
    </source>
</evidence>
<dbReference type="EMBL" id="JAHLPM010000021">
    <property type="protein sequence ID" value="MBU5439910.1"/>
    <property type="molecule type" value="Genomic_DNA"/>
</dbReference>
<proteinExistence type="inferred from homology"/>
<dbReference type="PANTHER" id="PTHR43663:SF1">
    <property type="entry name" value="CHROMATE TRANSPORTER"/>
    <property type="match status" value="1"/>
</dbReference>
<feature type="transmembrane region" description="Helical" evidence="7">
    <location>
        <begin position="73"/>
        <end position="97"/>
    </location>
</feature>
<feature type="transmembrane region" description="Helical" evidence="7">
    <location>
        <begin position="109"/>
        <end position="129"/>
    </location>
</feature>
<keyword evidence="4 7" id="KW-0812">Transmembrane</keyword>
<name>A0ABS6EAF2_9FIRM</name>
<evidence type="ECO:0000256" key="2">
    <source>
        <dbReference type="ARBA" id="ARBA00005262"/>
    </source>
</evidence>
<keyword evidence="9" id="KW-1185">Reference proteome</keyword>
<evidence type="ECO:0000256" key="7">
    <source>
        <dbReference type="SAM" id="Phobius"/>
    </source>
</evidence>
<reference evidence="8 9" key="1">
    <citation type="submission" date="2021-06" db="EMBL/GenBank/DDBJ databases">
        <authorList>
            <person name="Sun Q."/>
            <person name="Li D."/>
        </authorList>
    </citation>
    <scope>NUCLEOTIDE SEQUENCE [LARGE SCALE GENOMIC DNA]</scope>
    <source>
        <strain evidence="8 9">MSJ-40</strain>
    </source>
</reference>
<keyword evidence="3" id="KW-1003">Cell membrane</keyword>
<organism evidence="8 9">
    <name type="scientific">Tissierella simiarum</name>
    <dbReference type="NCBI Taxonomy" id="2841534"/>
    <lineage>
        <taxon>Bacteria</taxon>
        <taxon>Bacillati</taxon>
        <taxon>Bacillota</taxon>
        <taxon>Tissierellia</taxon>
        <taxon>Tissierellales</taxon>
        <taxon>Tissierellaceae</taxon>
        <taxon>Tissierella</taxon>
    </lineage>
</organism>
<evidence type="ECO:0000256" key="6">
    <source>
        <dbReference type="ARBA" id="ARBA00023136"/>
    </source>
</evidence>
<feature type="transmembrane region" description="Helical" evidence="7">
    <location>
        <begin position="6"/>
        <end position="25"/>
    </location>
</feature>
<gene>
    <name evidence="8" type="ORF">KQI42_18010</name>
</gene>
<evidence type="ECO:0000256" key="1">
    <source>
        <dbReference type="ARBA" id="ARBA00004651"/>
    </source>
</evidence>
<comment type="subcellular location">
    <subcellularLocation>
        <location evidence="1">Cell membrane</location>
        <topology evidence="1">Multi-pass membrane protein</topology>
    </subcellularLocation>
</comment>
<accession>A0ABS6EAF2</accession>
<keyword evidence="5 7" id="KW-1133">Transmembrane helix</keyword>
<comment type="similarity">
    <text evidence="2">Belongs to the chromate ion transporter (CHR) (TC 2.A.51) family.</text>
</comment>
<feature type="transmembrane region" description="Helical" evidence="7">
    <location>
        <begin position="149"/>
        <end position="168"/>
    </location>
</feature>
<dbReference type="RefSeq" id="WP_216521790.1">
    <property type="nucleotide sequence ID" value="NZ_JAHLPM010000021.1"/>
</dbReference>
<dbReference type="InterPro" id="IPR052518">
    <property type="entry name" value="CHR_Transporter"/>
</dbReference>
<evidence type="ECO:0000313" key="8">
    <source>
        <dbReference type="EMBL" id="MBU5439910.1"/>
    </source>
</evidence>
<evidence type="ECO:0000313" key="9">
    <source>
        <dbReference type="Proteomes" id="UP000749471"/>
    </source>
</evidence>
<sequence>MVEIKLFYIFFKLGLLSFGGGYTLIPLIQQELEKQGWMSSSQFHDLIAISEVTPGSVSLNTATYIGYEIGGVLGSILATLGVVLPSLIIITLITSLVMKQKKEGLLDKAFYGIRSVVTGLILSAAFLVGETSLFNESITVNGTNGARNVVNIINGKSLAILILVLFLMKKTKIHPILLILCSGLLGVLMFYIFK</sequence>